<evidence type="ECO:0000256" key="8">
    <source>
        <dbReference type="SAM" id="MobiDB-lite"/>
    </source>
</evidence>
<keyword evidence="6" id="KW-0804">Transcription</keyword>
<dbReference type="OrthoDB" id="4096at2759"/>
<dbReference type="PANTHER" id="PTHR44215:SF1">
    <property type="entry name" value="WD REPEAT-CONTAINING PROTEIN 75"/>
    <property type="match status" value="1"/>
</dbReference>
<evidence type="ECO:0000256" key="1">
    <source>
        <dbReference type="ARBA" id="ARBA00004604"/>
    </source>
</evidence>
<dbReference type="PANTHER" id="PTHR44215">
    <property type="entry name" value="WD REPEAT-CONTAINING PROTEIN 75"/>
    <property type="match status" value="1"/>
</dbReference>
<dbReference type="GO" id="GO:0032040">
    <property type="term" value="C:small-subunit processome"/>
    <property type="evidence" value="ECO:0007669"/>
    <property type="project" value="InterPro"/>
</dbReference>
<evidence type="ECO:0000313" key="10">
    <source>
        <dbReference type="EMBL" id="KNC27783.1"/>
    </source>
</evidence>
<dbReference type="SUPFAM" id="SSF50998">
    <property type="entry name" value="Quinoprotein alcohol dehydrogenase-like"/>
    <property type="match status" value="1"/>
</dbReference>
<keyword evidence="11" id="KW-1185">Reference proteome</keyword>
<gene>
    <name evidence="10" type="ORF">FF38_07992</name>
</gene>
<accession>A0A0L0C5W1</accession>
<feature type="region of interest" description="Disordered" evidence="8">
    <location>
        <begin position="1001"/>
        <end position="1062"/>
    </location>
</feature>
<feature type="domain" description="WD repeat-containing protein 75 second beta-propeller" evidence="9">
    <location>
        <begin position="349"/>
        <end position="545"/>
    </location>
</feature>
<keyword evidence="2" id="KW-0690">Ribosome biogenesis</keyword>
<dbReference type="AlphaFoldDB" id="A0A0L0C5W1"/>
<dbReference type="Pfam" id="PF23869">
    <property type="entry name" value="Beta-prop_WDR75_1st"/>
    <property type="match status" value="1"/>
</dbReference>
<dbReference type="Proteomes" id="UP000037069">
    <property type="component" value="Unassembled WGS sequence"/>
</dbReference>
<dbReference type="InterPro" id="IPR011047">
    <property type="entry name" value="Quinoprotein_ADH-like_sf"/>
</dbReference>
<sequence>MDFEMEENDKLKFQHLAGGNILEYAPIYSKTGEHLLFLAQHEVKVYSTVSGQFVRKLEGSSEPLIDFEFELKDDNILIACNNKGEIFSWEWKTGVLKNTLQIPSIDEKSMVTNFKLLNLYGKSNLSHAFVCFKVPNKNVQWRIFNRDQKSFINVPCDLRLGMKKPLVAVDNKNFPNLVLAQGYYVYFVNYKTWFNVRLMNARSVPITALQVHTSEDCVATGDELGKIFLWREFTSKTDIKTSLYHWHHTRVTSICFTVAGAHFYSSGEEAVMVKWNVERPELKQFLPRMVSEIRHIVVSPDNTNVVVCTIDNSIQIYGTENLVHQNLQEFTYIHDDNTENSKFPTGLRLNPRNNSLVLNGRSGSLQFYNTYTKSFLYNVNIVNQNLLSKESDRVLYNIRVTKAAFNIDWMATGEVFNDEEHLPELRLKFWKYQEDTQNYALNTNIELPHEGGLKAIEFSNDYQVDNLLCATVGEDNIIKMWCLEDSDNIYKSGKTWYCVAQTSYKDFPVDSISFSQDGSLLAAGYGNTLCIYKSDNLKLKAALTGSNGLDGCVSKAQIRIPAKNINGAKSELAEKRKKIMQLFTNMLETNEETLIKELQKILNDKKSSNNITEEPLKQLDDVQKTTLYKKIIQMHEMNLYQKVLLYQKLGIACKVHPQMETKLAEYLSKLCNTRNVENKLHAQTHRLNLRQRFKAKYRLQQHCKQQQKYDEQISKNLVPLLSLMNLGHTPDNNKSKSVPKPKNMGNILNNTKKVLPPKGTLAEITHVQFAAGEYAHLVVVCTERRVLIWNLLTLRLQSVLKLSVKHLTFDPQTNLIAVVTHNNECKFSLVVKKPLRRVLIKCVFLSISVHLFQPNVPLPIYQRRNIPNVYGIAWIPRRYPKQRSINLDWQAHSTLYFLNEEQEIVYLSSPNDNKQFDTPAPIVFDNAAKESIHYTTFGTYATKAVNEKQNVSRQNGPLVLGNNDKTAVKALIDMSAHTMPPMSLICENFLKSMVKSSETKLLDDNNHQNPSNNDEDVLTTRLNGDLNGFATHSDDDDDDEEDMNNDVKMTNGSSPSPKETKKIRKHLMEKTEQFKRKSLGLTKNNSITLPAAHEDEEHKLRCMARQAIQLDF</sequence>
<dbReference type="InterPro" id="IPR001680">
    <property type="entry name" value="WD40_rpt"/>
</dbReference>
<keyword evidence="4" id="KW-0853">WD repeat</keyword>
<dbReference type="GO" id="GO:0003723">
    <property type="term" value="F:RNA binding"/>
    <property type="evidence" value="ECO:0007669"/>
    <property type="project" value="InterPro"/>
</dbReference>
<dbReference type="GO" id="GO:0006364">
    <property type="term" value="P:rRNA processing"/>
    <property type="evidence" value="ECO:0007669"/>
    <property type="project" value="UniProtKB-KW"/>
</dbReference>
<reference evidence="10 11" key="1">
    <citation type="journal article" date="2015" name="Nat. Commun.">
        <title>Lucilia cuprina genome unlocks parasitic fly biology to underpin future interventions.</title>
        <authorList>
            <person name="Anstead C.A."/>
            <person name="Korhonen P.K."/>
            <person name="Young N.D."/>
            <person name="Hall R.S."/>
            <person name="Jex A.R."/>
            <person name="Murali S.C."/>
            <person name="Hughes D.S."/>
            <person name="Lee S.F."/>
            <person name="Perry T."/>
            <person name="Stroehlein A.J."/>
            <person name="Ansell B.R."/>
            <person name="Breugelmans B."/>
            <person name="Hofmann A."/>
            <person name="Qu J."/>
            <person name="Dugan S."/>
            <person name="Lee S.L."/>
            <person name="Chao H."/>
            <person name="Dinh H."/>
            <person name="Han Y."/>
            <person name="Doddapaneni H.V."/>
            <person name="Worley K.C."/>
            <person name="Muzny D.M."/>
            <person name="Ioannidis P."/>
            <person name="Waterhouse R.M."/>
            <person name="Zdobnov E.M."/>
            <person name="James P.J."/>
            <person name="Bagnall N.H."/>
            <person name="Kotze A.C."/>
            <person name="Gibbs R.A."/>
            <person name="Richards S."/>
            <person name="Batterham P."/>
            <person name="Gasser R.B."/>
        </authorList>
    </citation>
    <scope>NUCLEOTIDE SEQUENCE [LARGE SCALE GENOMIC DNA]</scope>
    <source>
        <strain evidence="10 11">LS</strain>
        <tissue evidence="10">Full body</tissue>
    </source>
</reference>
<keyword evidence="5" id="KW-0677">Repeat</keyword>
<dbReference type="InterPro" id="IPR015943">
    <property type="entry name" value="WD40/YVTN_repeat-like_dom_sf"/>
</dbReference>
<evidence type="ECO:0000256" key="3">
    <source>
        <dbReference type="ARBA" id="ARBA00022552"/>
    </source>
</evidence>
<comment type="caution">
    <text evidence="10">The sequence shown here is derived from an EMBL/GenBank/DDBJ whole genome shotgun (WGS) entry which is preliminary data.</text>
</comment>
<dbReference type="Gene3D" id="2.130.10.10">
    <property type="entry name" value="YVTN repeat-like/Quinoprotein amine dehydrogenase"/>
    <property type="match status" value="2"/>
</dbReference>
<evidence type="ECO:0000259" key="9">
    <source>
        <dbReference type="Pfam" id="PF23769"/>
    </source>
</evidence>
<comment type="subcellular location">
    <subcellularLocation>
        <location evidence="1">Nucleus</location>
        <location evidence="1">Nucleolus</location>
    </subcellularLocation>
</comment>
<name>A0A0L0C5W1_LUCCU</name>
<keyword evidence="7" id="KW-0539">Nucleus</keyword>
<dbReference type="SMART" id="SM00320">
    <property type="entry name" value="WD40"/>
    <property type="match status" value="8"/>
</dbReference>
<evidence type="ECO:0000256" key="6">
    <source>
        <dbReference type="ARBA" id="ARBA00023163"/>
    </source>
</evidence>
<dbReference type="GO" id="GO:2000234">
    <property type="term" value="P:positive regulation of rRNA processing"/>
    <property type="evidence" value="ECO:0007669"/>
    <property type="project" value="TreeGrafter"/>
</dbReference>
<feature type="compositionally biased region" description="Polar residues" evidence="8">
    <location>
        <begin position="1047"/>
        <end position="1057"/>
    </location>
</feature>
<keyword evidence="3" id="KW-0698">rRNA processing</keyword>
<dbReference type="Pfam" id="PF23769">
    <property type="entry name" value="Beta-prop_WDR75_2nd"/>
    <property type="match status" value="1"/>
</dbReference>
<dbReference type="GO" id="GO:0045943">
    <property type="term" value="P:positive regulation of transcription by RNA polymerase I"/>
    <property type="evidence" value="ECO:0007669"/>
    <property type="project" value="InterPro"/>
</dbReference>
<evidence type="ECO:0000256" key="5">
    <source>
        <dbReference type="ARBA" id="ARBA00022737"/>
    </source>
</evidence>
<feature type="compositionally biased region" description="Acidic residues" evidence="8">
    <location>
        <begin position="1034"/>
        <end position="1044"/>
    </location>
</feature>
<evidence type="ECO:0000313" key="11">
    <source>
        <dbReference type="Proteomes" id="UP000037069"/>
    </source>
</evidence>
<evidence type="ECO:0000256" key="7">
    <source>
        <dbReference type="ARBA" id="ARBA00023242"/>
    </source>
</evidence>
<dbReference type="EMBL" id="JRES01000842">
    <property type="protein sequence ID" value="KNC27783.1"/>
    <property type="molecule type" value="Genomic_DNA"/>
</dbReference>
<dbReference type="InterPro" id="IPR036322">
    <property type="entry name" value="WD40_repeat_dom_sf"/>
</dbReference>
<dbReference type="InterPro" id="IPR057644">
    <property type="entry name" value="Beta-prop_WDR75_2nd"/>
</dbReference>
<dbReference type="STRING" id="7375.A0A0L0C5W1"/>
<evidence type="ECO:0000256" key="4">
    <source>
        <dbReference type="ARBA" id="ARBA00022574"/>
    </source>
</evidence>
<dbReference type="InterPro" id="IPR053826">
    <property type="entry name" value="WDR75"/>
</dbReference>
<proteinExistence type="predicted"/>
<feature type="region of interest" description="Disordered" evidence="8">
    <location>
        <begin position="730"/>
        <end position="749"/>
    </location>
</feature>
<organism evidence="10 11">
    <name type="scientific">Lucilia cuprina</name>
    <name type="common">Green bottle fly</name>
    <name type="synonym">Australian sheep blowfly</name>
    <dbReference type="NCBI Taxonomy" id="7375"/>
    <lineage>
        <taxon>Eukaryota</taxon>
        <taxon>Metazoa</taxon>
        <taxon>Ecdysozoa</taxon>
        <taxon>Arthropoda</taxon>
        <taxon>Hexapoda</taxon>
        <taxon>Insecta</taxon>
        <taxon>Pterygota</taxon>
        <taxon>Neoptera</taxon>
        <taxon>Endopterygota</taxon>
        <taxon>Diptera</taxon>
        <taxon>Brachycera</taxon>
        <taxon>Muscomorpha</taxon>
        <taxon>Oestroidea</taxon>
        <taxon>Calliphoridae</taxon>
        <taxon>Luciliinae</taxon>
        <taxon>Lucilia</taxon>
    </lineage>
</organism>
<protein>
    <recommendedName>
        <fullName evidence="9">WD repeat-containing protein 75 second beta-propeller domain-containing protein</fullName>
    </recommendedName>
</protein>
<dbReference type="OMA" id="NLRCATA"/>
<evidence type="ECO:0000256" key="2">
    <source>
        <dbReference type="ARBA" id="ARBA00022517"/>
    </source>
</evidence>
<dbReference type="SUPFAM" id="SSF50978">
    <property type="entry name" value="WD40 repeat-like"/>
    <property type="match status" value="1"/>
</dbReference>